<dbReference type="Pfam" id="PF12704">
    <property type="entry name" value="MacB_PCD"/>
    <property type="match status" value="1"/>
</dbReference>
<dbReference type="InterPro" id="IPR025857">
    <property type="entry name" value="MacB_PCD"/>
</dbReference>
<gene>
    <name evidence="10" type="ORF">KGA66_18490</name>
</gene>
<comment type="subcellular location">
    <subcellularLocation>
        <location evidence="1">Cell membrane</location>
        <topology evidence="1">Multi-pass membrane protein</topology>
    </subcellularLocation>
</comment>
<dbReference type="InterPro" id="IPR050250">
    <property type="entry name" value="Macrolide_Exporter_MacB"/>
</dbReference>
<organism evidence="10 11">
    <name type="scientific">Actinocrinis puniceicyclus</name>
    <dbReference type="NCBI Taxonomy" id="977794"/>
    <lineage>
        <taxon>Bacteria</taxon>
        <taxon>Bacillati</taxon>
        <taxon>Actinomycetota</taxon>
        <taxon>Actinomycetes</taxon>
        <taxon>Catenulisporales</taxon>
        <taxon>Actinospicaceae</taxon>
        <taxon>Actinocrinis</taxon>
    </lineage>
</organism>
<dbReference type="Proteomes" id="UP000677913">
    <property type="component" value="Unassembled WGS sequence"/>
</dbReference>
<feature type="domain" description="MacB-like periplasmic core" evidence="9">
    <location>
        <begin position="21"/>
        <end position="238"/>
    </location>
</feature>
<dbReference type="RefSeq" id="WP_211469412.1">
    <property type="nucleotide sequence ID" value="NZ_JAGSXH010000068.1"/>
</dbReference>
<keyword evidence="4 7" id="KW-1133">Transmembrane helix</keyword>
<feature type="domain" description="ABC3 transporter permease C-terminal" evidence="8">
    <location>
        <begin position="274"/>
        <end position="387"/>
    </location>
</feature>
<dbReference type="PANTHER" id="PTHR30572:SF4">
    <property type="entry name" value="ABC TRANSPORTER PERMEASE YTRF"/>
    <property type="match status" value="1"/>
</dbReference>
<name>A0A8J7WRE1_9ACTN</name>
<keyword evidence="11" id="KW-1185">Reference proteome</keyword>
<feature type="transmembrane region" description="Helical" evidence="7">
    <location>
        <begin position="316"/>
        <end position="349"/>
    </location>
</feature>
<evidence type="ECO:0000256" key="7">
    <source>
        <dbReference type="SAM" id="Phobius"/>
    </source>
</evidence>
<protein>
    <submittedName>
        <fullName evidence="10">ABC transporter permease</fullName>
    </submittedName>
</protein>
<keyword evidence="3 7" id="KW-0812">Transmembrane</keyword>
<feature type="transmembrane region" description="Helical" evidence="7">
    <location>
        <begin position="264"/>
        <end position="295"/>
    </location>
</feature>
<evidence type="ECO:0000313" key="10">
    <source>
        <dbReference type="EMBL" id="MBS2965052.1"/>
    </source>
</evidence>
<dbReference type="InterPro" id="IPR003838">
    <property type="entry name" value="ABC3_permease_C"/>
</dbReference>
<accession>A0A8J7WRE1</accession>
<dbReference type="AlphaFoldDB" id="A0A8J7WRE1"/>
<keyword evidence="5 7" id="KW-0472">Membrane</keyword>
<reference evidence="10" key="1">
    <citation type="submission" date="2021-04" db="EMBL/GenBank/DDBJ databases">
        <title>Genome based classification of Actinospica acidithermotolerans sp. nov., an actinobacterium isolated from an Indonesian hot spring.</title>
        <authorList>
            <person name="Kusuma A.B."/>
            <person name="Putra K.E."/>
            <person name="Nafisah S."/>
            <person name="Loh J."/>
            <person name="Nouioui I."/>
            <person name="Goodfellow M."/>
        </authorList>
    </citation>
    <scope>NUCLEOTIDE SEQUENCE</scope>
    <source>
        <strain evidence="10">DSM 45618</strain>
    </source>
</reference>
<evidence type="ECO:0000256" key="6">
    <source>
        <dbReference type="ARBA" id="ARBA00038076"/>
    </source>
</evidence>
<evidence type="ECO:0000313" key="11">
    <source>
        <dbReference type="Proteomes" id="UP000677913"/>
    </source>
</evidence>
<comment type="caution">
    <text evidence="10">The sequence shown here is derived from an EMBL/GenBank/DDBJ whole genome shotgun (WGS) entry which is preliminary data.</text>
</comment>
<evidence type="ECO:0000256" key="4">
    <source>
        <dbReference type="ARBA" id="ARBA00022989"/>
    </source>
</evidence>
<sequence>MNPLESLRVAGESLAANRLRSLLTMIGVIIGVAAVVVLVAIGGGAKSMVENEVEGLGSNIILIVPGKFAFGTAPSLSRLQYSDIDLAARVVGSPDDVTASITSGEEVRSGPLDFFATVQGLTQTVPQIFNRPIAQGAYLTKADVDTGARVVVLGADVASALFPGEDPVGRPVTIAGVRFRVVGVAVRRGSAFGVSQDSQVDIPITAAQRLFGVSAVQDLAVKAPTPDRIKPLSDQLVAALSAKYPGERFSAVTQDQILGTIGRILSLLTLVLAAIAGISLLVGGVGVSNIMLVGVRERTREIGLRKALGARQRDVTLQFLIEAVLLTAVGGAIGILLGVAISAAVGALSPLPTQIAWWSPAVAFAVSVAVGVFFGVVPARRAGRLDPVVALRTD</sequence>
<dbReference type="PANTHER" id="PTHR30572">
    <property type="entry name" value="MEMBRANE COMPONENT OF TRANSPORTER-RELATED"/>
    <property type="match status" value="1"/>
</dbReference>
<feature type="transmembrane region" description="Helical" evidence="7">
    <location>
        <begin position="21"/>
        <end position="41"/>
    </location>
</feature>
<evidence type="ECO:0000256" key="5">
    <source>
        <dbReference type="ARBA" id="ARBA00023136"/>
    </source>
</evidence>
<evidence type="ECO:0000256" key="3">
    <source>
        <dbReference type="ARBA" id="ARBA00022692"/>
    </source>
</evidence>
<feature type="transmembrane region" description="Helical" evidence="7">
    <location>
        <begin position="355"/>
        <end position="377"/>
    </location>
</feature>
<evidence type="ECO:0000256" key="1">
    <source>
        <dbReference type="ARBA" id="ARBA00004651"/>
    </source>
</evidence>
<comment type="similarity">
    <text evidence="6">Belongs to the ABC-4 integral membrane protein family.</text>
</comment>
<dbReference type="GO" id="GO:0005886">
    <property type="term" value="C:plasma membrane"/>
    <property type="evidence" value="ECO:0007669"/>
    <property type="project" value="UniProtKB-SubCell"/>
</dbReference>
<dbReference type="EMBL" id="JAGSXH010000068">
    <property type="protein sequence ID" value="MBS2965052.1"/>
    <property type="molecule type" value="Genomic_DNA"/>
</dbReference>
<evidence type="ECO:0000256" key="2">
    <source>
        <dbReference type="ARBA" id="ARBA00022475"/>
    </source>
</evidence>
<dbReference type="GO" id="GO:0022857">
    <property type="term" value="F:transmembrane transporter activity"/>
    <property type="evidence" value="ECO:0007669"/>
    <property type="project" value="TreeGrafter"/>
</dbReference>
<evidence type="ECO:0000259" key="8">
    <source>
        <dbReference type="Pfam" id="PF02687"/>
    </source>
</evidence>
<evidence type="ECO:0000259" key="9">
    <source>
        <dbReference type="Pfam" id="PF12704"/>
    </source>
</evidence>
<proteinExistence type="inferred from homology"/>
<keyword evidence="2" id="KW-1003">Cell membrane</keyword>
<dbReference type="Pfam" id="PF02687">
    <property type="entry name" value="FtsX"/>
    <property type="match status" value="1"/>
</dbReference>